<dbReference type="PANTHER" id="PTHR43253:SF1">
    <property type="entry name" value="TRICORN PROTEASE HOMOLOG 2-RELATED"/>
    <property type="match status" value="1"/>
</dbReference>
<proteinExistence type="inferred from homology"/>
<dbReference type="Proteomes" id="UP000324996">
    <property type="component" value="Unassembled WGS sequence"/>
</dbReference>
<dbReference type="Pfam" id="PF14684">
    <property type="entry name" value="Tricorn_C1"/>
    <property type="match status" value="1"/>
</dbReference>
<dbReference type="CDD" id="cd07562">
    <property type="entry name" value="Peptidase_S41_TRI"/>
    <property type="match status" value="1"/>
</dbReference>
<comment type="caution">
    <text evidence="9">The sequence shown here is derived from an EMBL/GenBank/DDBJ whole genome shotgun (WGS) entry which is preliminary data.</text>
</comment>
<dbReference type="Pfam" id="PF26550">
    <property type="entry name" value="Tricorn_2nd"/>
    <property type="match status" value="1"/>
</dbReference>
<dbReference type="InterPro" id="IPR036034">
    <property type="entry name" value="PDZ_sf"/>
</dbReference>
<keyword evidence="3" id="KW-0963">Cytoplasm</keyword>
<dbReference type="EMBL" id="BKCN01000001">
    <property type="protein sequence ID" value="GER02613.1"/>
    <property type="molecule type" value="Genomic_DNA"/>
</dbReference>
<dbReference type="SMART" id="SM00245">
    <property type="entry name" value="TSPc"/>
    <property type="match status" value="1"/>
</dbReference>
<evidence type="ECO:0000256" key="5">
    <source>
        <dbReference type="ARBA" id="ARBA00022801"/>
    </source>
</evidence>
<keyword evidence="6" id="KW-0720">Serine protease</keyword>
<evidence type="ECO:0000256" key="3">
    <source>
        <dbReference type="ARBA" id="ARBA00022490"/>
    </source>
</evidence>
<gene>
    <name evidence="9" type="ORF">JCM17846_02950</name>
</gene>
<reference evidence="9 10" key="1">
    <citation type="submission" date="2019-09" db="EMBL/GenBank/DDBJ databases">
        <title>NBRP : Genome information of microbial organism related human and environment.</title>
        <authorList>
            <person name="Hattori M."/>
            <person name="Oshima K."/>
            <person name="Inaba H."/>
            <person name="Suda W."/>
            <person name="Sakamoto M."/>
            <person name="Iino T."/>
            <person name="Kitahara M."/>
            <person name="Oshida Y."/>
            <person name="Iida T."/>
            <person name="Kudo T."/>
            <person name="Itoh T."/>
            <person name="Ohkuma M."/>
        </authorList>
    </citation>
    <scope>NUCLEOTIDE SEQUENCE [LARGE SCALE GENOMIC DNA]</scope>
    <source>
        <strain evidence="9 10">Q-1</strain>
    </source>
</reference>
<evidence type="ECO:0000313" key="10">
    <source>
        <dbReference type="Proteomes" id="UP000324996"/>
    </source>
</evidence>
<name>A0A5A7N2W5_9PROT</name>
<comment type="similarity">
    <text evidence="2">Belongs to the peptidase S41B family.</text>
</comment>
<dbReference type="PANTHER" id="PTHR43253">
    <property type="entry name" value="TRICORN PROTEASE HOMOLOG 2-RELATED"/>
    <property type="match status" value="1"/>
</dbReference>
<feature type="region of interest" description="Disordered" evidence="7">
    <location>
        <begin position="110"/>
        <end position="152"/>
    </location>
</feature>
<evidence type="ECO:0000256" key="6">
    <source>
        <dbReference type="ARBA" id="ARBA00022825"/>
    </source>
</evidence>
<evidence type="ECO:0000259" key="8">
    <source>
        <dbReference type="SMART" id="SM00245"/>
    </source>
</evidence>
<dbReference type="Gene3D" id="3.30.750.44">
    <property type="match status" value="1"/>
</dbReference>
<dbReference type="InterPro" id="IPR029414">
    <property type="entry name" value="Tricorn_PDZ"/>
</dbReference>
<dbReference type="InterPro" id="IPR015943">
    <property type="entry name" value="WD40/YVTN_repeat-like_dom_sf"/>
</dbReference>
<keyword evidence="10" id="KW-1185">Reference proteome</keyword>
<sequence>MRIGGHARRWYPHGFALAVSPDSRYVAFRRANETYLNSLMIHDRQSRETFPLTNGPGSLDAPVFSRDGKYLYFTASTNSGPAGAWLDMSNQDRMVRRGIYAAVLSASDPTPVLPEIDQPPAAPIPPEKSRKKAKDKAAASDPEAPPQTRLDREGLEKRIVALPMVLRDYNRLMIGKDGALYALALRPDAAEENPPGREDEAVNSLYRFDFKTHKESLFLADVGEAAISANGDHLLVSRPKKSWAVVETGAPTAPMQGIKDLALDKIRLQIDPRAEWRQIFNEVWRLERDYFYDRAMHGLDWEAVRQKYAPMLDHLGRREDLTHILIEMISELGVGHARASGGDIVKADGQKVGLLGADFRVANGYYQISRIYDGESFNPFLGAPLAVPGLGVKAGHYLLAINGQPVTASDNPYRFLEGTVGRQTLLHLNDKPEMKGAYSIIVQPIPNERGLRRWAWIEDNRRHVAALTNDRVGYVYLPNTAADGFSYFNRYFFSQLDKQALIIDERGNAGGQAANYIVDLLNRSHLASWKDRDGALFTTPVGAIFGPKVMLIDQFAGSGGDFLPFAFKYQTGGTLIGTRTWGGLIGIGVAPDLIDGGQITTPYFRFIHPEGGWAIENEGVSPDITVELTPKAVIEGRDPQLDKAIAVILQQLGENPPPKLPSAPEGP</sequence>
<evidence type="ECO:0000313" key="9">
    <source>
        <dbReference type="EMBL" id="GER02613.1"/>
    </source>
</evidence>
<comment type="subcellular location">
    <subcellularLocation>
        <location evidence="1">Cytoplasm</location>
    </subcellularLocation>
</comment>
<dbReference type="InterPro" id="IPR012393">
    <property type="entry name" value="Tricorn_protease"/>
</dbReference>
<dbReference type="GO" id="GO:0005737">
    <property type="term" value="C:cytoplasm"/>
    <property type="evidence" value="ECO:0007669"/>
    <property type="project" value="UniProtKB-SubCell"/>
</dbReference>
<evidence type="ECO:0000256" key="2">
    <source>
        <dbReference type="ARBA" id="ARBA00008524"/>
    </source>
</evidence>
<dbReference type="SUPFAM" id="SSF52096">
    <property type="entry name" value="ClpP/crotonase"/>
    <property type="match status" value="1"/>
</dbReference>
<dbReference type="Pfam" id="PF14685">
    <property type="entry name" value="PDZ_Tricorn"/>
    <property type="match status" value="1"/>
</dbReference>
<feature type="domain" description="Tail specific protease" evidence="8">
    <location>
        <begin position="460"/>
        <end position="627"/>
    </location>
</feature>
<dbReference type="RefSeq" id="WP_150006695.1">
    <property type="nucleotide sequence ID" value="NZ_BKCN01000001.1"/>
</dbReference>
<dbReference type="SUPFAM" id="SSF50156">
    <property type="entry name" value="PDZ domain-like"/>
    <property type="match status" value="1"/>
</dbReference>
<dbReference type="Gene3D" id="2.30.42.10">
    <property type="match status" value="1"/>
</dbReference>
<dbReference type="InterPro" id="IPR028204">
    <property type="entry name" value="Tricorn_C1"/>
</dbReference>
<dbReference type="GO" id="GO:0006508">
    <property type="term" value="P:proteolysis"/>
    <property type="evidence" value="ECO:0007669"/>
    <property type="project" value="UniProtKB-KW"/>
</dbReference>
<protein>
    <recommendedName>
        <fullName evidence="8">Tail specific protease domain-containing protein</fullName>
    </recommendedName>
</protein>
<dbReference type="Gene3D" id="3.90.226.10">
    <property type="entry name" value="2-enoyl-CoA Hydratase, Chain A, domain 1"/>
    <property type="match status" value="1"/>
</dbReference>
<dbReference type="InterPro" id="IPR029045">
    <property type="entry name" value="ClpP/crotonase-like_dom_sf"/>
</dbReference>
<evidence type="ECO:0000256" key="1">
    <source>
        <dbReference type="ARBA" id="ARBA00004496"/>
    </source>
</evidence>
<dbReference type="GO" id="GO:0008236">
    <property type="term" value="F:serine-type peptidase activity"/>
    <property type="evidence" value="ECO:0007669"/>
    <property type="project" value="UniProtKB-KW"/>
</dbReference>
<accession>A0A5A7N2W5</accession>
<dbReference type="InterPro" id="IPR005151">
    <property type="entry name" value="Tail-specific_protease"/>
</dbReference>
<keyword evidence="5" id="KW-0378">Hydrolase</keyword>
<dbReference type="Pfam" id="PF03572">
    <property type="entry name" value="Peptidase_S41"/>
    <property type="match status" value="1"/>
</dbReference>
<keyword evidence="4" id="KW-0645">Protease</keyword>
<dbReference type="Gene3D" id="2.130.10.10">
    <property type="entry name" value="YVTN repeat-like/Quinoprotein amine dehydrogenase"/>
    <property type="match status" value="1"/>
</dbReference>
<evidence type="ECO:0000256" key="4">
    <source>
        <dbReference type="ARBA" id="ARBA00022670"/>
    </source>
</evidence>
<dbReference type="AlphaFoldDB" id="A0A5A7N2W5"/>
<dbReference type="SUPFAM" id="SSF69304">
    <property type="entry name" value="Tricorn protease N-terminal domain"/>
    <property type="match status" value="1"/>
</dbReference>
<organism evidence="9 10">
    <name type="scientific">Iodidimonas nitroreducens</name>
    <dbReference type="NCBI Taxonomy" id="1236968"/>
    <lineage>
        <taxon>Bacteria</taxon>
        <taxon>Pseudomonadati</taxon>
        <taxon>Pseudomonadota</taxon>
        <taxon>Alphaproteobacteria</taxon>
        <taxon>Iodidimonadales</taxon>
        <taxon>Iodidimonadaceae</taxon>
        <taxon>Iodidimonas</taxon>
    </lineage>
</organism>
<evidence type="ECO:0000256" key="7">
    <source>
        <dbReference type="SAM" id="MobiDB-lite"/>
    </source>
</evidence>